<gene>
    <name evidence="8" type="ORF">FALBO_7273</name>
</gene>
<comment type="caution">
    <text evidence="8">The sequence shown here is derived from an EMBL/GenBank/DDBJ whole genome shotgun (WGS) entry which is preliminary data.</text>
</comment>
<dbReference type="CDD" id="cd00067">
    <property type="entry name" value="GAL4"/>
    <property type="match status" value="1"/>
</dbReference>
<dbReference type="GO" id="GO:0000981">
    <property type="term" value="F:DNA-binding transcription factor activity, RNA polymerase II-specific"/>
    <property type="evidence" value="ECO:0007669"/>
    <property type="project" value="InterPro"/>
</dbReference>
<evidence type="ECO:0000259" key="7">
    <source>
        <dbReference type="PROSITE" id="PS50048"/>
    </source>
</evidence>
<dbReference type="InterPro" id="IPR052360">
    <property type="entry name" value="Transcr_Regulatory_Proteins"/>
</dbReference>
<keyword evidence="6" id="KW-0539">Nucleus</keyword>
<keyword evidence="4" id="KW-0238">DNA-binding</keyword>
<evidence type="ECO:0000313" key="8">
    <source>
        <dbReference type="EMBL" id="KAF4465880.1"/>
    </source>
</evidence>
<evidence type="ECO:0000256" key="2">
    <source>
        <dbReference type="ARBA" id="ARBA00022833"/>
    </source>
</evidence>
<evidence type="ECO:0000256" key="5">
    <source>
        <dbReference type="ARBA" id="ARBA00023163"/>
    </source>
</evidence>
<evidence type="ECO:0000313" key="9">
    <source>
        <dbReference type="Proteomes" id="UP000554235"/>
    </source>
</evidence>
<dbReference type="Gene3D" id="4.10.240.10">
    <property type="entry name" value="Zn(2)-C6 fungal-type DNA-binding domain"/>
    <property type="match status" value="1"/>
</dbReference>
<dbReference type="SUPFAM" id="SSF57701">
    <property type="entry name" value="Zn2/Cys6 DNA-binding domain"/>
    <property type="match status" value="1"/>
</dbReference>
<evidence type="ECO:0000256" key="4">
    <source>
        <dbReference type="ARBA" id="ARBA00023125"/>
    </source>
</evidence>
<accession>A0A8H4LA60</accession>
<keyword evidence="5" id="KW-0804">Transcription</keyword>
<dbReference type="InterPro" id="IPR036864">
    <property type="entry name" value="Zn2-C6_fun-type_DNA-bd_sf"/>
</dbReference>
<reference evidence="8 9" key="1">
    <citation type="submission" date="2020-01" db="EMBL/GenBank/DDBJ databases">
        <title>Identification and distribution of gene clusters putatively required for synthesis of sphingolipid metabolism inhibitors in phylogenetically diverse species of the filamentous fungus Fusarium.</title>
        <authorList>
            <person name="Kim H.-S."/>
            <person name="Busman M."/>
            <person name="Brown D.W."/>
            <person name="Divon H."/>
            <person name="Uhlig S."/>
            <person name="Proctor R.H."/>
        </authorList>
    </citation>
    <scope>NUCLEOTIDE SEQUENCE [LARGE SCALE GENOMIC DNA]</scope>
    <source>
        <strain evidence="8 9">NRRL 20459</strain>
    </source>
</reference>
<keyword evidence="1" id="KW-0479">Metal-binding</keyword>
<dbReference type="Pfam" id="PF00172">
    <property type="entry name" value="Zn_clus"/>
    <property type="match status" value="1"/>
</dbReference>
<organism evidence="8 9">
    <name type="scientific">Fusarium albosuccineum</name>
    <dbReference type="NCBI Taxonomy" id="1237068"/>
    <lineage>
        <taxon>Eukaryota</taxon>
        <taxon>Fungi</taxon>
        <taxon>Dikarya</taxon>
        <taxon>Ascomycota</taxon>
        <taxon>Pezizomycotina</taxon>
        <taxon>Sordariomycetes</taxon>
        <taxon>Hypocreomycetidae</taxon>
        <taxon>Hypocreales</taxon>
        <taxon>Nectriaceae</taxon>
        <taxon>Fusarium</taxon>
        <taxon>Fusarium decemcellulare species complex</taxon>
    </lineage>
</organism>
<dbReference type="GO" id="GO:0003677">
    <property type="term" value="F:DNA binding"/>
    <property type="evidence" value="ECO:0007669"/>
    <property type="project" value="UniProtKB-KW"/>
</dbReference>
<evidence type="ECO:0000256" key="1">
    <source>
        <dbReference type="ARBA" id="ARBA00022723"/>
    </source>
</evidence>
<feature type="domain" description="Zn(2)-C6 fungal-type" evidence="7">
    <location>
        <begin position="12"/>
        <end position="40"/>
    </location>
</feature>
<evidence type="ECO:0000256" key="6">
    <source>
        <dbReference type="ARBA" id="ARBA00023242"/>
    </source>
</evidence>
<dbReference type="AlphaFoldDB" id="A0A8H4LA60"/>
<keyword evidence="9" id="KW-1185">Reference proteome</keyword>
<dbReference type="EMBL" id="JAADYS010000961">
    <property type="protein sequence ID" value="KAF4465880.1"/>
    <property type="molecule type" value="Genomic_DNA"/>
</dbReference>
<dbReference type="PROSITE" id="PS50048">
    <property type="entry name" value="ZN2_CY6_FUNGAL_2"/>
    <property type="match status" value="1"/>
</dbReference>
<dbReference type="GO" id="GO:0008270">
    <property type="term" value="F:zinc ion binding"/>
    <property type="evidence" value="ECO:0007669"/>
    <property type="project" value="InterPro"/>
</dbReference>
<keyword evidence="3" id="KW-0805">Transcription regulation</keyword>
<dbReference type="Proteomes" id="UP000554235">
    <property type="component" value="Unassembled WGS sequence"/>
</dbReference>
<dbReference type="PROSITE" id="PS00463">
    <property type="entry name" value="ZN2_CY6_FUNGAL_1"/>
    <property type="match status" value="1"/>
</dbReference>
<name>A0A8H4LA60_9HYPO</name>
<evidence type="ECO:0000256" key="3">
    <source>
        <dbReference type="ARBA" id="ARBA00023015"/>
    </source>
</evidence>
<sequence length="365" mass="41228">MARKGSKKVRTGCITCKVRKIKCDETRPCCRRCTNTGRDCDGYLPQSQPMVHLAVIPQRLGTPTERRALQYFCEVAAPRLLGPKSPYFWTHLVIQLSETEPVVKHSLLAISSLYETREVQKTPSYMPNLALQHYNAAIQGLKATQSDVLALLGCILFICIELLQSNNETAIRHCAHGIAIMERCGNPWAREHLEPIFRRIGVLPQLFGNNSTELSRSMVLGFVVPSKFDSLEDAQIMTDDIFNRLMRLCSMKKQGLHFDRDLEREYLKSLLDRWQFLIKGLEDHAAAQTDGACSEQHTSTMMRFQLCQACFNLLFCSAADDDDNEKAFRGMVESAACLSELHTIRSTQFLFELGSAHVALCSDET</sequence>
<protein>
    <submittedName>
        <fullName evidence="8">Transcriptional regulatory</fullName>
    </submittedName>
</protein>
<dbReference type="PANTHER" id="PTHR36206">
    <property type="entry name" value="ASPERCRYPTIN BIOSYNTHESIS CLUSTER-SPECIFIC TRANSCRIPTION REGULATOR ATNN-RELATED"/>
    <property type="match status" value="1"/>
</dbReference>
<keyword evidence="2" id="KW-0862">Zinc</keyword>
<dbReference type="InterPro" id="IPR001138">
    <property type="entry name" value="Zn2Cys6_DnaBD"/>
</dbReference>
<dbReference type="PANTHER" id="PTHR36206:SF13">
    <property type="entry name" value="TRANSCRIPTIONAL REGULATORY PROTEIN MOC3"/>
    <property type="match status" value="1"/>
</dbReference>
<dbReference type="SMART" id="SM00066">
    <property type="entry name" value="GAL4"/>
    <property type="match status" value="1"/>
</dbReference>
<proteinExistence type="predicted"/>
<dbReference type="OrthoDB" id="3145928at2759"/>